<reference evidence="2" key="1">
    <citation type="journal article" date="2014" name="Front. Microbiol.">
        <title>High frequency of phylogenetically diverse reductive dehalogenase-homologous genes in deep subseafloor sedimentary metagenomes.</title>
        <authorList>
            <person name="Kawai M."/>
            <person name="Futagami T."/>
            <person name="Toyoda A."/>
            <person name="Takaki Y."/>
            <person name="Nishi S."/>
            <person name="Hori S."/>
            <person name="Arai W."/>
            <person name="Tsubouchi T."/>
            <person name="Morono Y."/>
            <person name="Uchiyama I."/>
            <person name="Ito T."/>
            <person name="Fujiyama A."/>
            <person name="Inagaki F."/>
            <person name="Takami H."/>
        </authorList>
    </citation>
    <scope>NUCLEOTIDE SEQUENCE</scope>
    <source>
        <strain evidence="2">Expedition CK06-06</strain>
    </source>
</reference>
<dbReference type="EMBL" id="BARU01047095">
    <property type="protein sequence ID" value="GAH96347.1"/>
    <property type="molecule type" value="Genomic_DNA"/>
</dbReference>
<feature type="non-terminal residue" evidence="2">
    <location>
        <position position="115"/>
    </location>
</feature>
<evidence type="ECO:0008006" key="3">
    <source>
        <dbReference type="Google" id="ProtNLM"/>
    </source>
</evidence>
<keyword evidence="1" id="KW-0812">Transmembrane</keyword>
<sequence length="115" mass="13085">CVALNKAEIKVPWRKYRHQGNSLFLFRIVVGIISFVFFALLIGVIVLFIILLTRTHAHIGAPAIIALILLPFIIIVPVAIAFALFWKFTNDFVVPIMYLRASTCTAAWREFWALL</sequence>
<protein>
    <recommendedName>
        <fullName evidence="3">ABC transmembrane type-1 domain-containing protein</fullName>
    </recommendedName>
</protein>
<evidence type="ECO:0000313" key="2">
    <source>
        <dbReference type="EMBL" id="GAH96347.1"/>
    </source>
</evidence>
<comment type="caution">
    <text evidence="2">The sequence shown here is derived from an EMBL/GenBank/DDBJ whole genome shotgun (WGS) entry which is preliminary data.</text>
</comment>
<organism evidence="2">
    <name type="scientific">marine sediment metagenome</name>
    <dbReference type="NCBI Taxonomy" id="412755"/>
    <lineage>
        <taxon>unclassified sequences</taxon>
        <taxon>metagenomes</taxon>
        <taxon>ecological metagenomes</taxon>
    </lineage>
</organism>
<evidence type="ECO:0000256" key="1">
    <source>
        <dbReference type="SAM" id="Phobius"/>
    </source>
</evidence>
<proteinExistence type="predicted"/>
<dbReference type="Pfam" id="PF24400">
    <property type="entry name" value="DUF7544"/>
    <property type="match status" value="1"/>
</dbReference>
<feature type="transmembrane region" description="Helical" evidence="1">
    <location>
        <begin position="64"/>
        <end position="86"/>
    </location>
</feature>
<feature type="non-terminal residue" evidence="2">
    <location>
        <position position="1"/>
    </location>
</feature>
<gene>
    <name evidence="2" type="ORF">S03H2_70727</name>
</gene>
<keyword evidence="1" id="KW-0472">Membrane</keyword>
<accession>X1JQJ5</accession>
<feature type="transmembrane region" description="Helical" evidence="1">
    <location>
        <begin position="24"/>
        <end position="52"/>
    </location>
</feature>
<dbReference type="AlphaFoldDB" id="X1JQJ5"/>
<name>X1JQJ5_9ZZZZ</name>
<keyword evidence="1" id="KW-1133">Transmembrane helix</keyword>
<dbReference type="InterPro" id="IPR055966">
    <property type="entry name" value="DUF7544"/>
</dbReference>